<keyword evidence="1" id="KW-0472">Membrane</keyword>
<accession>A0A2P2QK53</accession>
<reference evidence="2" key="1">
    <citation type="submission" date="2018-02" db="EMBL/GenBank/DDBJ databases">
        <title>Rhizophora mucronata_Transcriptome.</title>
        <authorList>
            <person name="Meera S.P."/>
            <person name="Sreeshan A."/>
            <person name="Augustine A."/>
        </authorList>
    </citation>
    <scope>NUCLEOTIDE SEQUENCE</scope>
    <source>
        <tissue evidence="2">Leaf</tissue>
    </source>
</reference>
<sequence length="33" mass="3969">MIFWIFGYFDSVIAVFCCFDIFMHNHLKLLALI</sequence>
<evidence type="ECO:0000256" key="1">
    <source>
        <dbReference type="SAM" id="Phobius"/>
    </source>
</evidence>
<dbReference type="AlphaFoldDB" id="A0A2P2QK53"/>
<feature type="transmembrane region" description="Helical" evidence="1">
    <location>
        <begin position="6"/>
        <end position="23"/>
    </location>
</feature>
<name>A0A2P2QK53_RHIMU</name>
<protein>
    <submittedName>
        <fullName evidence="2">Uncharacterized protein</fullName>
    </submittedName>
</protein>
<organism evidence="2">
    <name type="scientific">Rhizophora mucronata</name>
    <name type="common">Asiatic mangrove</name>
    <dbReference type="NCBI Taxonomy" id="61149"/>
    <lineage>
        <taxon>Eukaryota</taxon>
        <taxon>Viridiplantae</taxon>
        <taxon>Streptophyta</taxon>
        <taxon>Embryophyta</taxon>
        <taxon>Tracheophyta</taxon>
        <taxon>Spermatophyta</taxon>
        <taxon>Magnoliopsida</taxon>
        <taxon>eudicotyledons</taxon>
        <taxon>Gunneridae</taxon>
        <taxon>Pentapetalae</taxon>
        <taxon>rosids</taxon>
        <taxon>fabids</taxon>
        <taxon>Malpighiales</taxon>
        <taxon>Rhizophoraceae</taxon>
        <taxon>Rhizophora</taxon>
    </lineage>
</organism>
<proteinExistence type="predicted"/>
<keyword evidence="1" id="KW-0812">Transmembrane</keyword>
<dbReference type="EMBL" id="GGEC01086830">
    <property type="protein sequence ID" value="MBX67314.1"/>
    <property type="molecule type" value="Transcribed_RNA"/>
</dbReference>
<evidence type="ECO:0000313" key="2">
    <source>
        <dbReference type="EMBL" id="MBX67314.1"/>
    </source>
</evidence>
<keyword evidence="1" id="KW-1133">Transmembrane helix</keyword>